<gene>
    <name evidence="2" type="ORF">CLUP02_09039</name>
</gene>
<organism evidence="2 3">
    <name type="scientific">Colletotrichum lupini</name>
    <dbReference type="NCBI Taxonomy" id="145971"/>
    <lineage>
        <taxon>Eukaryota</taxon>
        <taxon>Fungi</taxon>
        <taxon>Dikarya</taxon>
        <taxon>Ascomycota</taxon>
        <taxon>Pezizomycotina</taxon>
        <taxon>Sordariomycetes</taxon>
        <taxon>Hypocreomycetidae</taxon>
        <taxon>Glomerellales</taxon>
        <taxon>Glomerellaceae</taxon>
        <taxon>Colletotrichum</taxon>
        <taxon>Colletotrichum acutatum species complex</taxon>
    </lineage>
</organism>
<evidence type="ECO:0000256" key="1">
    <source>
        <dbReference type="SAM" id="MobiDB-lite"/>
    </source>
</evidence>
<accession>A0A9Q8SUY1</accession>
<sequence>MRKEFSLIFWCLRPLHLHTGASRLHHFHFDECHTHASGGKLAEDEGNMKERKVTVIDPIRPRSVVSGHAEMHPFGGSAVLSPPLTTAGLDETGLFPAVSPFTFLSFRGPLRMTLIKPHPSLTRKAWRDAILSFILTPVTPYSSPDARKERPPASPMVASLPAPSIDIRCSPERPTSSCPTTQPPWSVQLQRERRMVQLVQELGISLDIARGRTGTDKFTNHQPTFFSFSQPVNSNPTLEPFRGTNEGRA</sequence>
<dbReference type="GeneID" id="73343030"/>
<feature type="compositionally biased region" description="Polar residues" evidence="1">
    <location>
        <begin position="225"/>
        <end position="237"/>
    </location>
</feature>
<dbReference type="KEGG" id="clup:CLUP02_09039"/>
<proteinExistence type="predicted"/>
<feature type="region of interest" description="Disordered" evidence="1">
    <location>
        <begin position="141"/>
        <end position="161"/>
    </location>
</feature>
<evidence type="ECO:0000313" key="2">
    <source>
        <dbReference type="EMBL" id="UQC83545.1"/>
    </source>
</evidence>
<name>A0A9Q8SUY1_9PEZI</name>
<evidence type="ECO:0000313" key="3">
    <source>
        <dbReference type="Proteomes" id="UP000830671"/>
    </source>
</evidence>
<feature type="region of interest" description="Disordered" evidence="1">
    <location>
        <begin position="225"/>
        <end position="249"/>
    </location>
</feature>
<keyword evidence="3" id="KW-1185">Reference proteome</keyword>
<reference evidence="2" key="1">
    <citation type="journal article" date="2021" name="Mol. Plant Microbe Interact.">
        <title>Complete Genome Sequence of the Plant-Pathogenic Fungus Colletotrichum lupini.</title>
        <authorList>
            <person name="Baroncelli R."/>
            <person name="Pensec F."/>
            <person name="Da Lio D."/>
            <person name="Boufleur T."/>
            <person name="Vicente I."/>
            <person name="Sarrocco S."/>
            <person name="Picot A."/>
            <person name="Baraldi E."/>
            <person name="Sukno S."/>
            <person name="Thon M."/>
            <person name="Le Floch G."/>
        </authorList>
    </citation>
    <scope>NUCLEOTIDE SEQUENCE</scope>
    <source>
        <strain evidence="2">IMI 504893</strain>
    </source>
</reference>
<dbReference type="Proteomes" id="UP000830671">
    <property type="component" value="Chromosome 4"/>
</dbReference>
<dbReference type="RefSeq" id="XP_049145164.1">
    <property type="nucleotide sequence ID" value="XM_049288020.1"/>
</dbReference>
<dbReference type="EMBL" id="CP019476">
    <property type="protein sequence ID" value="UQC83545.1"/>
    <property type="molecule type" value="Genomic_DNA"/>
</dbReference>
<protein>
    <submittedName>
        <fullName evidence="2">Uncharacterized protein</fullName>
    </submittedName>
</protein>
<dbReference type="AlphaFoldDB" id="A0A9Q8SUY1"/>